<protein>
    <submittedName>
        <fullName evidence="2">Uncharacterized protein</fullName>
    </submittedName>
</protein>
<organism evidence="2">
    <name type="scientific">Mucor ambiguus</name>
    <dbReference type="NCBI Taxonomy" id="91626"/>
    <lineage>
        <taxon>Eukaryota</taxon>
        <taxon>Fungi</taxon>
        <taxon>Fungi incertae sedis</taxon>
        <taxon>Mucoromycota</taxon>
        <taxon>Mucoromycotina</taxon>
        <taxon>Mucoromycetes</taxon>
        <taxon>Mucorales</taxon>
        <taxon>Mucorineae</taxon>
        <taxon>Mucoraceae</taxon>
        <taxon>Mucor</taxon>
    </lineage>
</organism>
<evidence type="ECO:0000256" key="1">
    <source>
        <dbReference type="SAM" id="Phobius"/>
    </source>
</evidence>
<evidence type="ECO:0000313" key="2">
    <source>
        <dbReference type="EMBL" id="GAN07081.1"/>
    </source>
</evidence>
<name>A0A0C9M9F2_9FUNG</name>
<proteinExistence type="predicted"/>
<keyword evidence="3" id="KW-1185">Reference proteome</keyword>
<accession>A0A0C9M9F2</accession>
<keyword evidence="1" id="KW-0812">Transmembrane</keyword>
<evidence type="ECO:0000313" key="3">
    <source>
        <dbReference type="Proteomes" id="UP000053815"/>
    </source>
</evidence>
<keyword evidence="1" id="KW-1133">Transmembrane helix</keyword>
<feature type="transmembrane region" description="Helical" evidence="1">
    <location>
        <begin position="64"/>
        <end position="84"/>
    </location>
</feature>
<dbReference type="EMBL" id="DF836436">
    <property type="protein sequence ID" value="GAN07081.1"/>
    <property type="molecule type" value="Genomic_DNA"/>
</dbReference>
<reference evidence="2" key="1">
    <citation type="submission" date="2014-09" db="EMBL/GenBank/DDBJ databases">
        <title>Draft genome sequence of an oleaginous Mucoromycotina fungus Mucor ambiguus NBRC6742.</title>
        <authorList>
            <person name="Takeda I."/>
            <person name="Yamane N."/>
            <person name="Morita T."/>
            <person name="Tamano K."/>
            <person name="Machida M."/>
            <person name="Baker S."/>
            <person name="Koike H."/>
        </authorList>
    </citation>
    <scope>NUCLEOTIDE SEQUENCE</scope>
    <source>
        <strain evidence="2">NBRC 6742</strain>
    </source>
</reference>
<dbReference type="AlphaFoldDB" id="A0A0C9M9F2"/>
<feature type="transmembrane region" description="Helical" evidence="1">
    <location>
        <begin position="38"/>
        <end position="57"/>
    </location>
</feature>
<gene>
    <name evidence="2" type="ORF">MAM1_0147d06571</name>
</gene>
<keyword evidence="1" id="KW-0472">Membrane</keyword>
<feature type="transmembrane region" description="Helical" evidence="1">
    <location>
        <begin position="122"/>
        <end position="145"/>
    </location>
</feature>
<sequence>MMLSFGNKLLLLATDVAVYLLSWRLGGGARCCCDCRSLAVLAILSLVGACFCCLLLFTCCLGAAVYCCCCYCSLIIAVLVMQSLGKLVKFTAAVAIYLLLSWRLLGVRFCCCCRSFTVLLMFYRISLVLSAAAASIYYCWLSWLWRSVSVSLY</sequence>
<feature type="transmembrane region" description="Helical" evidence="1">
    <location>
        <begin position="90"/>
        <end position="110"/>
    </location>
</feature>
<dbReference type="Proteomes" id="UP000053815">
    <property type="component" value="Unassembled WGS sequence"/>
</dbReference>